<reference evidence="1" key="1">
    <citation type="submission" date="2021-06" db="EMBL/GenBank/DDBJ databases">
        <authorList>
            <person name="Kallberg Y."/>
            <person name="Tangrot J."/>
            <person name="Rosling A."/>
        </authorList>
    </citation>
    <scope>NUCLEOTIDE SEQUENCE</scope>
    <source>
        <strain evidence="1">MT106</strain>
    </source>
</reference>
<evidence type="ECO:0000313" key="1">
    <source>
        <dbReference type="EMBL" id="CAG8687090.1"/>
    </source>
</evidence>
<dbReference type="AlphaFoldDB" id="A0A9N9HL10"/>
<name>A0A9N9HL10_9GLOM</name>
<sequence>QETLQKLKKIEIKIDLDDYINKQIITAYTQLVSKYPKIEINKIEVNLRSEDDIASQIIKDIFDED</sequence>
<proteinExistence type="predicted"/>
<organism evidence="1 2">
    <name type="scientific">Ambispora gerdemannii</name>
    <dbReference type="NCBI Taxonomy" id="144530"/>
    <lineage>
        <taxon>Eukaryota</taxon>
        <taxon>Fungi</taxon>
        <taxon>Fungi incertae sedis</taxon>
        <taxon>Mucoromycota</taxon>
        <taxon>Glomeromycotina</taxon>
        <taxon>Glomeromycetes</taxon>
        <taxon>Archaeosporales</taxon>
        <taxon>Ambisporaceae</taxon>
        <taxon>Ambispora</taxon>
    </lineage>
</organism>
<accession>A0A9N9HL10</accession>
<evidence type="ECO:0000313" key="2">
    <source>
        <dbReference type="Proteomes" id="UP000789831"/>
    </source>
</evidence>
<dbReference type="Proteomes" id="UP000789831">
    <property type="component" value="Unassembled WGS sequence"/>
</dbReference>
<protein>
    <submittedName>
        <fullName evidence="1">66_t:CDS:1</fullName>
    </submittedName>
</protein>
<comment type="caution">
    <text evidence="1">The sequence shown here is derived from an EMBL/GenBank/DDBJ whole genome shotgun (WGS) entry which is preliminary data.</text>
</comment>
<keyword evidence="2" id="KW-1185">Reference proteome</keyword>
<dbReference type="EMBL" id="CAJVPL010012778">
    <property type="protein sequence ID" value="CAG8687090.1"/>
    <property type="molecule type" value="Genomic_DNA"/>
</dbReference>
<dbReference type="OrthoDB" id="2422938at2759"/>
<feature type="non-terminal residue" evidence="1">
    <location>
        <position position="1"/>
    </location>
</feature>
<gene>
    <name evidence="1" type="ORF">AGERDE_LOCUS12962</name>
</gene>